<name>A0A9W7FBX9_9STRA</name>
<dbReference type="EMBL" id="BRXX01000397">
    <property type="protein sequence ID" value="GMI09327.1"/>
    <property type="molecule type" value="Genomic_DNA"/>
</dbReference>
<gene>
    <name evidence="1" type="ORF">TrVE_jg752</name>
</gene>
<protein>
    <submittedName>
        <fullName evidence="1">Uncharacterized protein</fullName>
    </submittedName>
</protein>
<dbReference type="AlphaFoldDB" id="A0A9W7FBX9"/>
<sequence length="268" mass="27633">MGSWFSKPKCTYKRGWSKSNACPPGFTTKESCGRWSSTISCSWNGNKGSGVPVSPLSYRTGSCTSDSKHPENGGTTPPSISCSGGDVEASSGFVACCNGASACTSSNTVGWAKRVTCANSSGDYVFDVSGPNDCASKQGGRSNNFPAQAWCKSANQGAYSCWLPYSMNADGKCFAYGDMQWNSATDTYGAKTKIGGSKILLNGADNFVQSTGAQVAPITSYNSGSIAGTSAGGFACVVGVGALFRKKQQKRSAGKASNVELKEGANAV</sequence>
<evidence type="ECO:0000313" key="1">
    <source>
        <dbReference type="EMBL" id="GMI09327.1"/>
    </source>
</evidence>
<reference evidence="2" key="1">
    <citation type="journal article" date="2023" name="Commun. Biol.">
        <title>Genome analysis of Parmales, the sister group of diatoms, reveals the evolutionary specialization of diatoms from phago-mixotrophs to photoautotrophs.</title>
        <authorList>
            <person name="Ban H."/>
            <person name="Sato S."/>
            <person name="Yoshikawa S."/>
            <person name="Yamada K."/>
            <person name="Nakamura Y."/>
            <person name="Ichinomiya M."/>
            <person name="Sato N."/>
            <person name="Blanc-Mathieu R."/>
            <person name="Endo H."/>
            <person name="Kuwata A."/>
            <person name="Ogata H."/>
        </authorList>
    </citation>
    <scope>NUCLEOTIDE SEQUENCE [LARGE SCALE GENOMIC DNA]</scope>
    <source>
        <strain evidence="2">NIES 3699</strain>
    </source>
</reference>
<keyword evidence="2" id="KW-1185">Reference proteome</keyword>
<accession>A0A9W7FBX9</accession>
<evidence type="ECO:0000313" key="2">
    <source>
        <dbReference type="Proteomes" id="UP001165160"/>
    </source>
</evidence>
<dbReference type="Proteomes" id="UP001165160">
    <property type="component" value="Unassembled WGS sequence"/>
</dbReference>
<proteinExistence type="predicted"/>
<comment type="caution">
    <text evidence="1">The sequence shown here is derived from an EMBL/GenBank/DDBJ whole genome shotgun (WGS) entry which is preliminary data.</text>
</comment>
<organism evidence="1 2">
    <name type="scientific">Triparma verrucosa</name>
    <dbReference type="NCBI Taxonomy" id="1606542"/>
    <lineage>
        <taxon>Eukaryota</taxon>
        <taxon>Sar</taxon>
        <taxon>Stramenopiles</taxon>
        <taxon>Ochrophyta</taxon>
        <taxon>Bolidophyceae</taxon>
        <taxon>Parmales</taxon>
        <taxon>Triparmaceae</taxon>
        <taxon>Triparma</taxon>
    </lineage>
</organism>